<keyword evidence="3" id="KW-0969">Cilium</keyword>
<protein>
    <submittedName>
        <fullName evidence="3">Flagellar protein FlgN</fullName>
    </submittedName>
</protein>
<sequence>MSVYAMIQAMEKLLKLHEGLLDAARKKTDIVKEGSVERLQTLLVKEHKYVQALEQAETNRQKAVDQWLAHAGITLKQPTMTAVLETITDDRAKHDLENIAVKLADTITQLKQQEQLNQALIRQSMQFVELSLDMMNPSLSHMNYGDKHAPVSPERSVFDSRA</sequence>
<accession>A0ABW3ZTL0</accession>
<dbReference type="InterPro" id="IPR007809">
    <property type="entry name" value="FlgN-like"/>
</dbReference>
<dbReference type="Pfam" id="PF05130">
    <property type="entry name" value="FlgN"/>
    <property type="match status" value="1"/>
</dbReference>
<evidence type="ECO:0000256" key="1">
    <source>
        <dbReference type="ARBA" id="ARBA00022795"/>
    </source>
</evidence>
<evidence type="ECO:0000313" key="4">
    <source>
        <dbReference type="Proteomes" id="UP001597178"/>
    </source>
</evidence>
<comment type="caution">
    <text evidence="3">The sequence shown here is derived from an EMBL/GenBank/DDBJ whole genome shotgun (WGS) entry which is preliminary data.</text>
</comment>
<dbReference type="Gene3D" id="1.20.58.300">
    <property type="entry name" value="FlgN-like"/>
    <property type="match status" value="1"/>
</dbReference>
<name>A0ABW3ZTL0_9BACI</name>
<proteinExistence type="predicted"/>
<keyword evidence="3" id="KW-0966">Cell projection</keyword>
<feature type="coiled-coil region" evidence="2">
    <location>
        <begin position="93"/>
        <end position="123"/>
    </location>
</feature>
<dbReference type="Proteomes" id="UP001597178">
    <property type="component" value="Unassembled WGS sequence"/>
</dbReference>
<keyword evidence="1" id="KW-1005">Bacterial flagellum biogenesis</keyword>
<gene>
    <name evidence="3" type="ORF">ACFQ4A_08460</name>
</gene>
<dbReference type="RefSeq" id="WP_382399496.1">
    <property type="nucleotide sequence ID" value="NZ_JBHTNH010000017.1"/>
</dbReference>
<evidence type="ECO:0000256" key="2">
    <source>
        <dbReference type="SAM" id="Coils"/>
    </source>
</evidence>
<keyword evidence="4" id="KW-1185">Reference proteome</keyword>
<dbReference type="InterPro" id="IPR036679">
    <property type="entry name" value="FlgN-like_sf"/>
</dbReference>
<keyword evidence="3" id="KW-0282">Flagellum</keyword>
<keyword evidence="2" id="KW-0175">Coiled coil</keyword>
<evidence type="ECO:0000313" key="3">
    <source>
        <dbReference type="EMBL" id="MFD1361687.1"/>
    </source>
</evidence>
<dbReference type="EMBL" id="JBHTNH010000017">
    <property type="protein sequence ID" value="MFD1361687.1"/>
    <property type="molecule type" value="Genomic_DNA"/>
</dbReference>
<organism evidence="3 4">
    <name type="scientific">Lentibacillus salinarum</name>
    <dbReference type="NCBI Taxonomy" id="446820"/>
    <lineage>
        <taxon>Bacteria</taxon>
        <taxon>Bacillati</taxon>
        <taxon>Bacillota</taxon>
        <taxon>Bacilli</taxon>
        <taxon>Bacillales</taxon>
        <taxon>Bacillaceae</taxon>
        <taxon>Lentibacillus</taxon>
    </lineage>
</organism>
<dbReference type="SUPFAM" id="SSF140566">
    <property type="entry name" value="FlgN-like"/>
    <property type="match status" value="1"/>
</dbReference>
<reference evidence="4" key="1">
    <citation type="journal article" date="2019" name="Int. J. Syst. Evol. Microbiol.">
        <title>The Global Catalogue of Microorganisms (GCM) 10K type strain sequencing project: providing services to taxonomists for standard genome sequencing and annotation.</title>
        <authorList>
            <consortium name="The Broad Institute Genomics Platform"/>
            <consortium name="The Broad Institute Genome Sequencing Center for Infectious Disease"/>
            <person name="Wu L."/>
            <person name="Ma J."/>
        </authorList>
    </citation>
    <scope>NUCLEOTIDE SEQUENCE [LARGE SCALE GENOMIC DNA]</scope>
    <source>
        <strain evidence="4">CCUG 54822</strain>
    </source>
</reference>